<dbReference type="RefSeq" id="WP_039136046.1">
    <property type="nucleotide sequence ID" value="NZ_JSVC01000001.1"/>
</dbReference>
<evidence type="ECO:0000313" key="1">
    <source>
        <dbReference type="EMBL" id="KIC96263.1"/>
    </source>
</evidence>
<evidence type="ECO:0000313" key="2">
    <source>
        <dbReference type="Proteomes" id="UP000031408"/>
    </source>
</evidence>
<protein>
    <submittedName>
        <fullName evidence="1">Uncharacterized protein</fullName>
    </submittedName>
</protein>
<reference evidence="1 2" key="1">
    <citation type="submission" date="2014-11" db="EMBL/GenBank/DDBJ databases">
        <title>Genome sequence of Flavihumibacter solisilvae 3-3.</title>
        <authorList>
            <person name="Zhou G."/>
            <person name="Li M."/>
            <person name="Wang G."/>
        </authorList>
    </citation>
    <scope>NUCLEOTIDE SEQUENCE [LARGE SCALE GENOMIC DNA]</scope>
    <source>
        <strain evidence="1 2">3-3</strain>
    </source>
</reference>
<sequence>MPSSKLQRITSQLQNKDIVEALSQLPGADFNTLMLEVYNRRASAITPVQLLQQYNLNRFVKPASVDSIAFMEAELAALKIFRKKLFEPILLSPLAPFGACSVPGTVNQDKVISAARSTEVMADATNAIALHIAAERQAGKITGLTSTHYSTIQRHVRSQPLPSPKFTAHFTIGCLVSSALDSGNFSFESRSLVHHLETWQILLSEYFGINELSLRMIPRNGYPTPQVFISHLHQALNDQLQGIPIEVKENAESNNYYKGLQFKVVINVGGEDLEIADGGFVDWTQQLLGNKKERLLISGFGIELLYKLCRV</sequence>
<gene>
    <name evidence="1" type="ORF">OI18_00395</name>
</gene>
<dbReference type="AlphaFoldDB" id="A0A0C1LLP4"/>
<organism evidence="1 2">
    <name type="scientific">Flavihumibacter solisilvae</name>
    <dbReference type="NCBI Taxonomy" id="1349421"/>
    <lineage>
        <taxon>Bacteria</taxon>
        <taxon>Pseudomonadati</taxon>
        <taxon>Bacteroidota</taxon>
        <taxon>Chitinophagia</taxon>
        <taxon>Chitinophagales</taxon>
        <taxon>Chitinophagaceae</taxon>
        <taxon>Flavihumibacter</taxon>
    </lineage>
</organism>
<name>A0A0C1LLP4_9BACT</name>
<accession>A0A0C1LLP4</accession>
<keyword evidence="2" id="KW-1185">Reference proteome</keyword>
<dbReference type="STRING" id="1349421.OI18_00395"/>
<comment type="caution">
    <text evidence="1">The sequence shown here is derived from an EMBL/GenBank/DDBJ whole genome shotgun (WGS) entry which is preliminary data.</text>
</comment>
<dbReference type="OrthoDB" id="7942934at2"/>
<dbReference type="EMBL" id="JSVC01000001">
    <property type="protein sequence ID" value="KIC96263.1"/>
    <property type="molecule type" value="Genomic_DNA"/>
</dbReference>
<proteinExistence type="predicted"/>
<dbReference type="Proteomes" id="UP000031408">
    <property type="component" value="Unassembled WGS sequence"/>
</dbReference>